<feature type="coiled-coil region" evidence="1">
    <location>
        <begin position="18"/>
        <end position="52"/>
    </location>
</feature>
<evidence type="ECO:0000256" key="2">
    <source>
        <dbReference type="SAM" id="MobiDB-lite"/>
    </source>
</evidence>
<accession>A0A5K3EMA5</accession>
<keyword evidence="1" id="KW-0175">Coiled coil</keyword>
<evidence type="ECO:0000256" key="1">
    <source>
        <dbReference type="SAM" id="Coils"/>
    </source>
</evidence>
<organism evidence="3">
    <name type="scientific">Mesocestoides corti</name>
    <name type="common">Flatworm</name>
    <dbReference type="NCBI Taxonomy" id="53468"/>
    <lineage>
        <taxon>Eukaryota</taxon>
        <taxon>Metazoa</taxon>
        <taxon>Spiralia</taxon>
        <taxon>Lophotrochozoa</taxon>
        <taxon>Platyhelminthes</taxon>
        <taxon>Cestoda</taxon>
        <taxon>Eucestoda</taxon>
        <taxon>Cyclophyllidea</taxon>
        <taxon>Mesocestoididae</taxon>
        <taxon>Mesocestoides</taxon>
    </lineage>
</organism>
<reference evidence="3" key="1">
    <citation type="submission" date="2019-11" db="UniProtKB">
        <authorList>
            <consortium name="WormBaseParasite"/>
        </authorList>
    </citation>
    <scope>IDENTIFICATION</scope>
</reference>
<feature type="region of interest" description="Disordered" evidence="2">
    <location>
        <begin position="188"/>
        <end position="216"/>
    </location>
</feature>
<sequence length="216" mass="24089">MWVFGGGNNDDSSQKCNIDEANKHLAAVTLRIQELEKTVEEQRQELSEKDELASQCIKELNENHHSEVASLNSIIKDHLSTIRCLQGDIKRRDVELNILRQRVRMLDEIMRYKACLAKLTITLEQAEQYSRSVTGRGGNDPRLAGAVVNVFTEPAPRADTMSLPYIVDELPDEELIDRVGAAYVNGEREASVSKNTKPTLAEKAESASAKKGKTPL</sequence>
<protein>
    <submittedName>
        <fullName evidence="3">Vimentin-related 1</fullName>
    </submittedName>
</protein>
<name>A0A5K3EMA5_MESCO</name>
<evidence type="ECO:0000313" key="3">
    <source>
        <dbReference type="WBParaSite" id="MCU_001562-RA"/>
    </source>
</evidence>
<proteinExistence type="predicted"/>
<dbReference type="WBParaSite" id="MCU_001562-RA">
    <property type="protein sequence ID" value="MCU_001562-RA"/>
    <property type="gene ID" value="MCU_001562"/>
</dbReference>
<dbReference type="AlphaFoldDB" id="A0A5K3EMA5"/>